<dbReference type="AlphaFoldDB" id="Q484Z7"/>
<name>Q484Z7_COLP3</name>
<dbReference type="EMBL" id="CP000083">
    <property type="protein sequence ID" value="AAZ24364.1"/>
    <property type="molecule type" value="Genomic_DNA"/>
</dbReference>
<feature type="domain" description="ORC1/DEAH AAA+ ATPase" evidence="1">
    <location>
        <begin position="27"/>
        <end position="163"/>
    </location>
</feature>
<dbReference type="Gene3D" id="3.40.50.300">
    <property type="entry name" value="P-loop containing nucleotide triphosphate hydrolases"/>
    <property type="match status" value="1"/>
</dbReference>
<dbReference type="Proteomes" id="UP000000547">
    <property type="component" value="Chromosome"/>
</dbReference>
<dbReference type="InterPro" id="IPR027417">
    <property type="entry name" value="P-loop_NTPase"/>
</dbReference>
<proteinExistence type="predicted"/>
<dbReference type="InterPro" id="IPR049945">
    <property type="entry name" value="AAA_22"/>
</dbReference>
<dbReference type="HOGENOM" id="CLU_887695_0_0_6"/>
<reference evidence="2" key="1">
    <citation type="journal article" date="2005" name="Proc. Natl. Acad. Sci. U.S.A.">
        <title>The psychrophilic lifestyle as revealed by the genome sequence of Colwellia psychrerythraea 34H through genomic and proteomic analyses.</title>
        <authorList>
            <person name="Methe B.A."/>
            <person name="Nelson K.E."/>
            <person name="Deming J.W."/>
            <person name="Momen B."/>
            <person name="Melamud E."/>
            <person name="Zhang X."/>
            <person name="Moult J."/>
            <person name="Madupu R."/>
            <person name="Nelson W.C."/>
            <person name="Dodson R.J."/>
            <person name="Brinkac L.M."/>
            <person name="Daugherty S.C."/>
            <person name="Durkin A.S."/>
            <person name="DeBoy R.T."/>
            <person name="Kolonay J.F."/>
            <person name="Sullivan S.A."/>
            <person name="Zhou L."/>
            <person name="Davidsen T.M."/>
            <person name="Wu M."/>
            <person name="Huston A.L."/>
            <person name="Lewis M."/>
            <person name="Weaver B."/>
            <person name="Weidman J.F."/>
            <person name="Khouri H."/>
            <person name="Utterback T.R."/>
            <person name="Feldblyum T.V."/>
            <person name="Fraser C.M."/>
        </authorList>
    </citation>
    <scope>NUCLEOTIDE SEQUENCE [LARGE SCALE GENOMIC DNA]</scope>
    <source>
        <strain evidence="2">34H</strain>
    </source>
</reference>
<dbReference type="KEGG" id="cps:CPS_1630"/>
<evidence type="ECO:0000259" key="1">
    <source>
        <dbReference type="Pfam" id="PF13401"/>
    </source>
</evidence>
<evidence type="ECO:0000313" key="3">
    <source>
        <dbReference type="Proteomes" id="UP000000547"/>
    </source>
</evidence>
<organism evidence="2 3">
    <name type="scientific">Colwellia psychrerythraea (strain 34H / ATCC BAA-681)</name>
    <name type="common">Vibrio psychroerythus</name>
    <dbReference type="NCBI Taxonomy" id="167879"/>
    <lineage>
        <taxon>Bacteria</taxon>
        <taxon>Pseudomonadati</taxon>
        <taxon>Pseudomonadota</taxon>
        <taxon>Gammaproteobacteria</taxon>
        <taxon>Alteromonadales</taxon>
        <taxon>Colwelliaceae</taxon>
        <taxon>Colwellia</taxon>
    </lineage>
</organism>
<dbReference type="Pfam" id="PF13401">
    <property type="entry name" value="AAA_22"/>
    <property type="match status" value="1"/>
</dbReference>
<evidence type="ECO:0000313" key="2">
    <source>
        <dbReference type="EMBL" id="AAZ24364.1"/>
    </source>
</evidence>
<dbReference type="GO" id="GO:0016887">
    <property type="term" value="F:ATP hydrolysis activity"/>
    <property type="evidence" value="ECO:0007669"/>
    <property type="project" value="InterPro"/>
</dbReference>
<sequence>MKILKHSLFTSVVNKMRLIHHQDDTAKLSLLITGMSGTGKSTLVDWYEQQYPVEYTPEVTLKRVICVHLTKPNSPINLLEQIINAMGTSYIPRRRTLNKLLHQLKCLLEACQTELIILDEAQECLPDSDGIKAQSMAKAFVAIIDKCNVPLILIGTPALKRLLKLKYLADVKNISREEQLSRRFIAPCQLNIFLSHCDAWVNVINFFGKTKGLRNLNTKDADILDRLYVATYGRIGLIKKLFAFTQLNETSDLQATFYDAYELVDTTGEANPFNQQDYTYAAIIKKAENIERIYFTHNKTHPSEKRVADRLFH</sequence>
<gene>
    <name evidence="2" type="ordered locus">CPS_1630</name>
</gene>
<accession>Q484Z7</accession>
<dbReference type="DNASU" id="3519635"/>
<dbReference type="SUPFAM" id="SSF52540">
    <property type="entry name" value="P-loop containing nucleoside triphosphate hydrolases"/>
    <property type="match status" value="1"/>
</dbReference>
<protein>
    <recommendedName>
        <fullName evidence="1">ORC1/DEAH AAA+ ATPase domain-containing protein</fullName>
    </recommendedName>
</protein>
<dbReference type="STRING" id="167879.CPS_1630"/>